<protein>
    <submittedName>
        <fullName evidence="8">RNA polymerase sigma24 factor</fullName>
    </submittedName>
</protein>
<dbReference type="PANTHER" id="PTHR47756:SF2">
    <property type="entry name" value="BLL6612 PROTEIN"/>
    <property type="match status" value="1"/>
</dbReference>
<sequence>MSDNEVEDLLRQLAPQVLGALVRRYGHFDTAEDAVQEALLAAATGWPVDGVPDSPRGWLITVASRRLTDLLRSEQARRRREDTVARWTLADQQLAPAADRPPSETDDTLILLFLCCHPALSPASQIALTLRAVGGLTTTEIARAFLVPEATMTRRITRAKQRIRDSGVPFGMPPSAERAGRLGAVLHVLYLIFNEGYVSTSGPTLYRTELSAEAIRLARLLHRLLPEDAEVTGLLALMLLTDARRPARTGPDGELVPMAEQDRSRWNAAQIAEGVALVGEALPKGPTGPYQVQAAIAALHDEAPSTEETDWPQIVALYEVLLRGAANPVVALNHAVAVAMAHGPRAGLDLLDRLGTDDRIADDHRTYAVRAHLLELAGDHPAARQAYASAARKATGLAQQRYLNTRAARLPPDP</sequence>
<dbReference type="SUPFAM" id="SSF88946">
    <property type="entry name" value="Sigma2 domain of RNA polymerase sigma factors"/>
    <property type="match status" value="1"/>
</dbReference>
<feature type="domain" description="RNA polymerase sigma factor 70 region 4 type 2" evidence="6">
    <location>
        <begin position="112"/>
        <end position="163"/>
    </location>
</feature>
<dbReference type="InterPro" id="IPR013249">
    <property type="entry name" value="RNA_pol_sigma70_r4_t2"/>
</dbReference>
<keyword evidence="2" id="KW-0805">Transcription regulation</keyword>
<dbReference type="EMBL" id="BONW01000002">
    <property type="protein sequence ID" value="GIG85823.1"/>
    <property type="molecule type" value="Genomic_DNA"/>
</dbReference>
<dbReference type="Pfam" id="PF08281">
    <property type="entry name" value="Sigma70_r4_2"/>
    <property type="match status" value="1"/>
</dbReference>
<dbReference type="PANTHER" id="PTHR47756">
    <property type="entry name" value="BLL6612 PROTEIN-RELATED"/>
    <property type="match status" value="1"/>
</dbReference>
<dbReference type="NCBIfam" id="TIGR02937">
    <property type="entry name" value="sigma70-ECF"/>
    <property type="match status" value="1"/>
</dbReference>
<organism evidence="8 9">
    <name type="scientific">Plantactinospora endophytica</name>
    <dbReference type="NCBI Taxonomy" id="673535"/>
    <lineage>
        <taxon>Bacteria</taxon>
        <taxon>Bacillati</taxon>
        <taxon>Actinomycetota</taxon>
        <taxon>Actinomycetes</taxon>
        <taxon>Micromonosporales</taxon>
        <taxon>Micromonosporaceae</taxon>
        <taxon>Plantactinospora</taxon>
    </lineage>
</organism>
<reference evidence="8 9" key="1">
    <citation type="submission" date="2021-01" db="EMBL/GenBank/DDBJ databases">
        <title>Whole genome shotgun sequence of Plantactinospora endophytica NBRC 110450.</title>
        <authorList>
            <person name="Komaki H."/>
            <person name="Tamura T."/>
        </authorList>
    </citation>
    <scope>NUCLEOTIDE SEQUENCE [LARGE SCALE GENOMIC DNA]</scope>
    <source>
        <strain evidence="8 9">NBRC 110450</strain>
    </source>
</reference>
<comment type="similarity">
    <text evidence="1">Belongs to the sigma-70 factor family. ECF subfamily.</text>
</comment>
<name>A0ABQ4DTP1_9ACTN</name>
<keyword evidence="4" id="KW-0804">Transcription</keyword>
<dbReference type="SUPFAM" id="SSF88659">
    <property type="entry name" value="Sigma3 and sigma4 domains of RNA polymerase sigma factors"/>
    <property type="match status" value="1"/>
</dbReference>
<dbReference type="InterPro" id="IPR007627">
    <property type="entry name" value="RNA_pol_sigma70_r2"/>
</dbReference>
<dbReference type="InterPro" id="IPR013325">
    <property type="entry name" value="RNA_pol_sigma_r2"/>
</dbReference>
<evidence type="ECO:0000259" key="7">
    <source>
        <dbReference type="Pfam" id="PF20239"/>
    </source>
</evidence>
<dbReference type="InterPro" id="IPR013324">
    <property type="entry name" value="RNA_pol_sigma_r3/r4-like"/>
</dbReference>
<dbReference type="Gene3D" id="1.10.10.10">
    <property type="entry name" value="Winged helix-like DNA-binding domain superfamily/Winged helix DNA-binding domain"/>
    <property type="match status" value="1"/>
</dbReference>
<keyword evidence="9" id="KW-1185">Reference proteome</keyword>
<evidence type="ECO:0000256" key="3">
    <source>
        <dbReference type="ARBA" id="ARBA00023082"/>
    </source>
</evidence>
<dbReference type="Pfam" id="PF04542">
    <property type="entry name" value="Sigma70_r2"/>
    <property type="match status" value="1"/>
</dbReference>
<dbReference type="Proteomes" id="UP000646749">
    <property type="component" value="Unassembled WGS sequence"/>
</dbReference>
<evidence type="ECO:0000313" key="8">
    <source>
        <dbReference type="EMBL" id="GIG85823.1"/>
    </source>
</evidence>
<feature type="domain" description="DUF6596" evidence="7">
    <location>
        <begin position="181"/>
        <end position="281"/>
    </location>
</feature>
<keyword evidence="3" id="KW-0731">Sigma factor</keyword>
<accession>A0ABQ4DTP1</accession>
<evidence type="ECO:0000313" key="9">
    <source>
        <dbReference type="Proteomes" id="UP000646749"/>
    </source>
</evidence>
<evidence type="ECO:0000259" key="5">
    <source>
        <dbReference type="Pfam" id="PF04542"/>
    </source>
</evidence>
<evidence type="ECO:0000259" key="6">
    <source>
        <dbReference type="Pfam" id="PF08281"/>
    </source>
</evidence>
<comment type="caution">
    <text evidence="8">The sequence shown here is derived from an EMBL/GenBank/DDBJ whole genome shotgun (WGS) entry which is preliminary data.</text>
</comment>
<evidence type="ECO:0000256" key="1">
    <source>
        <dbReference type="ARBA" id="ARBA00010641"/>
    </source>
</evidence>
<proteinExistence type="inferred from homology"/>
<evidence type="ECO:0000256" key="4">
    <source>
        <dbReference type="ARBA" id="ARBA00023163"/>
    </source>
</evidence>
<dbReference type="RefSeq" id="WP_203864491.1">
    <property type="nucleotide sequence ID" value="NZ_BONW01000002.1"/>
</dbReference>
<dbReference type="InterPro" id="IPR014284">
    <property type="entry name" value="RNA_pol_sigma-70_dom"/>
</dbReference>
<feature type="domain" description="RNA polymerase sigma-70 region 2" evidence="5">
    <location>
        <begin position="9"/>
        <end position="75"/>
    </location>
</feature>
<gene>
    <name evidence="8" type="primary">rpoE_4</name>
    <name evidence="8" type="ORF">Pen02_07590</name>
</gene>
<dbReference type="InterPro" id="IPR046531">
    <property type="entry name" value="DUF6596"/>
</dbReference>
<dbReference type="Pfam" id="PF20239">
    <property type="entry name" value="DUF6596"/>
    <property type="match status" value="1"/>
</dbReference>
<dbReference type="Gene3D" id="1.10.1740.10">
    <property type="match status" value="1"/>
</dbReference>
<evidence type="ECO:0000256" key="2">
    <source>
        <dbReference type="ARBA" id="ARBA00023015"/>
    </source>
</evidence>
<dbReference type="InterPro" id="IPR036388">
    <property type="entry name" value="WH-like_DNA-bd_sf"/>
</dbReference>